<protein>
    <submittedName>
        <fullName evidence="1">Polysaccharide biosynthesis/export family protein</fullName>
    </submittedName>
</protein>
<organism evidence="1 2">
    <name type="scientific">Rhizobium leguminosarum</name>
    <dbReference type="NCBI Taxonomy" id="384"/>
    <lineage>
        <taxon>Bacteria</taxon>
        <taxon>Pseudomonadati</taxon>
        <taxon>Pseudomonadota</taxon>
        <taxon>Alphaproteobacteria</taxon>
        <taxon>Hyphomicrobiales</taxon>
        <taxon>Rhizobiaceae</taxon>
        <taxon>Rhizobium/Agrobacterium group</taxon>
        <taxon>Rhizobium</taxon>
    </lineage>
</organism>
<gene>
    <name evidence="1" type="ORF">A4A59_004680</name>
</gene>
<evidence type="ECO:0000313" key="1">
    <source>
        <dbReference type="EMBL" id="XKQ41193.1"/>
    </source>
</evidence>
<accession>A0ACD5F7I9</accession>
<reference evidence="1" key="1">
    <citation type="submission" date="2024-10" db="EMBL/GenBank/DDBJ databases">
        <title>Strain of Rhizobium-related bacteria isolated fromm roots of Vavilovia formosa.</title>
        <authorList>
            <person name="Kimeklis A."/>
            <person name="Afonin A."/>
        </authorList>
    </citation>
    <scope>NUCLEOTIDE SEQUENCE</scope>
    <source>
        <strain evidence="1">Vaf12</strain>
    </source>
</reference>
<evidence type="ECO:0000313" key="2">
    <source>
        <dbReference type="Proteomes" id="UP000076193"/>
    </source>
</evidence>
<sequence>MFSVFKAEIRNMKLSQIISPAMPEYRLRSGSRLNQKILCVVFAAIVPVASAAEELPTPKEAVSVVTSGETSARQAQLLRDVLRSGDKLNLAFYESLASVEDRWTGSRGTVPWNFYQRPELTGEYVVEADGTISLPLLGRFPVRGLPPADVEAIILPSYESLVGRKGFVTIVKIEHQPVYITGPVRNPGSFRYVDGMTVLHAVAQAGGMAAKSIEPWQSVEITRQIERLKAELADLKRLASRTEVLRAKRDSVQVASIGAPVLGPDPDAQRLLDDETWQRQLVTTSKDAQSSAYAKSVANAQADLDLRQARVGNYDATIRVRQDRLESIEKLAKNKLVTSIELTRAQSELTESEDRKQQAVIDVESAKQRLAMAKQDVERDRIERKIEIEKSAADAERGLSTALKTTESDLEIFRSMVSSNDSAGVEFEVVRPGPNGVIVEPATEETVLQPGDLIKVH</sequence>
<name>A0ACD5F7I9_RHILE</name>
<proteinExistence type="predicted"/>
<dbReference type="Proteomes" id="UP000076193">
    <property type="component" value="Chromosome"/>
</dbReference>
<dbReference type="EMBL" id="CP171844">
    <property type="protein sequence ID" value="XKQ41193.1"/>
    <property type="molecule type" value="Genomic_DNA"/>
</dbReference>